<organism evidence="2 3">
    <name type="scientific">Enterococcus florum</name>
    <dbReference type="NCBI Taxonomy" id="2480627"/>
    <lineage>
        <taxon>Bacteria</taxon>
        <taxon>Bacillati</taxon>
        <taxon>Bacillota</taxon>
        <taxon>Bacilli</taxon>
        <taxon>Lactobacillales</taxon>
        <taxon>Enterococcaceae</taxon>
        <taxon>Enterococcus</taxon>
    </lineage>
</organism>
<dbReference type="EMBL" id="BJCC01000043">
    <property type="protein sequence ID" value="GCF95881.1"/>
    <property type="molecule type" value="Genomic_DNA"/>
</dbReference>
<feature type="compositionally biased region" description="Polar residues" evidence="1">
    <location>
        <begin position="29"/>
        <end position="39"/>
    </location>
</feature>
<sequence>MLKNGIKQFTSPFAECLDNFTHNGSLSSMTYPQYNGTSGQDKKIRSQATA</sequence>
<reference evidence="3" key="1">
    <citation type="submission" date="2019-02" db="EMBL/GenBank/DDBJ databases">
        <title>Draft genome sequence of Enterococcus sp. Gos25-1.</title>
        <authorList>
            <person name="Tanaka N."/>
            <person name="Shiwa Y."/>
            <person name="Fujita N."/>
        </authorList>
    </citation>
    <scope>NUCLEOTIDE SEQUENCE [LARGE SCALE GENOMIC DNA]</scope>
    <source>
        <strain evidence="3">Gos25-1</strain>
    </source>
</reference>
<name>A0A4P5PHH9_9ENTE</name>
<accession>A0A4P5PHH9</accession>
<evidence type="ECO:0000313" key="3">
    <source>
        <dbReference type="Proteomes" id="UP000290567"/>
    </source>
</evidence>
<dbReference type="Proteomes" id="UP000290567">
    <property type="component" value="Unassembled WGS sequence"/>
</dbReference>
<evidence type="ECO:0000313" key="2">
    <source>
        <dbReference type="EMBL" id="GCF95881.1"/>
    </source>
</evidence>
<comment type="caution">
    <text evidence="2">The sequence shown here is derived from an EMBL/GenBank/DDBJ whole genome shotgun (WGS) entry which is preliminary data.</text>
</comment>
<dbReference type="AlphaFoldDB" id="A0A4P5PHH9"/>
<feature type="region of interest" description="Disordered" evidence="1">
    <location>
        <begin position="29"/>
        <end position="50"/>
    </location>
</feature>
<protein>
    <submittedName>
        <fullName evidence="2">Uncharacterized protein</fullName>
    </submittedName>
</protein>
<evidence type="ECO:0000256" key="1">
    <source>
        <dbReference type="SAM" id="MobiDB-lite"/>
    </source>
</evidence>
<proteinExistence type="predicted"/>
<keyword evidence="3" id="KW-1185">Reference proteome</keyword>
<gene>
    <name evidence="2" type="ORF">NRIC_37720</name>
</gene>